<dbReference type="RefSeq" id="WP_104248580.1">
    <property type="nucleotide sequence ID" value="NZ_PSUD01000002.1"/>
</dbReference>
<evidence type="ECO:0000256" key="1">
    <source>
        <dbReference type="SAM" id="MobiDB-lite"/>
    </source>
</evidence>
<evidence type="ECO:0000313" key="3">
    <source>
        <dbReference type="Proteomes" id="UP000239698"/>
    </source>
</evidence>
<gene>
    <name evidence="2" type="ORF">C5C40_03015</name>
</gene>
<feature type="region of interest" description="Disordered" evidence="1">
    <location>
        <begin position="20"/>
        <end position="39"/>
    </location>
</feature>
<proteinExistence type="predicted"/>
<name>A0ABX5AIU0_RATRA</name>
<dbReference type="EMBL" id="PSVT01000003">
    <property type="protein sequence ID" value="PPH79320.1"/>
    <property type="molecule type" value="Genomic_DNA"/>
</dbReference>
<comment type="caution">
    <text evidence="2">The sequence shown here is derived from an EMBL/GenBank/DDBJ whole genome shotgun (WGS) entry which is preliminary data.</text>
</comment>
<sequence>MTTFDPTLHPRGHQMNAGAFAERSNSEPETSLLSAPEGSASTALVLPVVTVDTADYDPLSPYPTRLPTPVVSCGWDDGNFEMYARIGDETVSIWRGGGGVQNSLADHDSNGRERLDLTEDEQDQLETWLTEAHDRLNGMVSSVTLVASTAQTQRATLAPGLGQEPASDERPLAEVDATRRLKQLDAELDDSRVAGSAIADRRFGAAAAALELLAQQEYPTAAYLEVHNPVEDDGDLLLRAAATPRC</sequence>
<accession>A0ABX5AIU0</accession>
<protein>
    <submittedName>
        <fullName evidence="2">Uncharacterized protein</fullName>
    </submittedName>
</protein>
<evidence type="ECO:0000313" key="2">
    <source>
        <dbReference type="EMBL" id="PPH79320.1"/>
    </source>
</evidence>
<dbReference type="Proteomes" id="UP000239698">
    <property type="component" value="Unassembled WGS sequence"/>
</dbReference>
<organism evidence="2 3">
    <name type="scientific">Rathayibacter rathayi</name>
    <name type="common">Corynebacterium rathayi</name>
    <dbReference type="NCBI Taxonomy" id="33887"/>
    <lineage>
        <taxon>Bacteria</taxon>
        <taxon>Bacillati</taxon>
        <taxon>Actinomycetota</taxon>
        <taxon>Actinomycetes</taxon>
        <taxon>Micrococcales</taxon>
        <taxon>Microbacteriaceae</taxon>
        <taxon>Rathayibacter</taxon>
    </lineage>
</organism>
<keyword evidence="3" id="KW-1185">Reference proteome</keyword>
<reference evidence="2 3" key="1">
    <citation type="submission" date="2018-02" db="EMBL/GenBank/DDBJ databases">
        <title>Bacteriophage NCPPB3778 and a type I-E CRISPR drive the evolution of the US Biological Select Agent, Rathayibacter toxicus.</title>
        <authorList>
            <person name="Davis E.W.II."/>
            <person name="Tabima J.F."/>
            <person name="Weisberg A.J."/>
            <person name="Lopes L.D."/>
            <person name="Wiseman M.S."/>
            <person name="Wiseman M.S."/>
            <person name="Pupko T."/>
            <person name="Belcher M.S."/>
            <person name="Sechler A.J."/>
            <person name="Tancos M.A."/>
            <person name="Schroeder B.K."/>
            <person name="Murray T.D."/>
            <person name="Luster D.G."/>
            <person name="Schneider W.L."/>
            <person name="Rogers E."/>
            <person name="Andreote F.D."/>
            <person name="Grunwald N.J."/>
            <person name="Putnam M.L."/>
            <person name="Chang J.H."/>
        </authorList>
    </citation>
    <scope>NUCLEOTIDE SEQUENCE [LARGE SCALE GENOMIC DNA]</scope>
    <source>
        <strain evidence="2 3">AY1D6</strain>
    </source>
</reference>